<dbReference type="InterPro" id="IPR045443">
    <property type="entry name" value="DUF6504"/>
</dbReference>
<dbReference type="AlphaFoldDB" id="A0A2T2WY07"/>
<evidence type="ECO:0000259" key="1">
    <source>
        <dbReference type="Pfam" id="PF20114"/>
    </source>
</evidence>
<evidence type="ECO:0000313" key="2">
    <source>
        <dbReference type="EMBL" id="PSR27114.1"/>
    </source>
</evidence>
<dbReference type="Proteomes" id="UP000242699">
    <property type="component" value="Unassembled WGS sequence"/>
</dbReference>
<dbReference type="EMBL" id="PXYT01000029">
    <property type="protein sequence ID" value="PSR27114.1"/>
    <property type="molecule type" value="Genomic_DNA"/>
</dbReference>
<dbReference type="Pfam" id="PF20114">
    <property type="entry name" value="DUF6504"/>
    <property type="match status" value="1"/>
</dbReference>
<name>A0A2T2WY07_9FIRM</name>
<protein>
    <recommendedName>
        <fullName evidence="1">DUF6504 domain-containing protein</fullName>
    </recommendedName>
</protein>
<accession>A0A2T2WY07</accession>
<evidence type="ECO:0000313" key="3">
    <source>
        <dbReference type="Proteomes" id="UP000242699"/>
    </source>
</evidence>
<gene>
    <name evidence="2" type="ORF">C7B43_12350</name>
</gene>
<sequence length="88" mass="11046">MARFISEEVIVQQDSEGSFVAFQWRNQIYRIIEVLSDYRRVDFKSRWWLRRHQRRLVIRTDEGRFFELYAERRGLWILYRELDDPFQG</sequence>
<reference evidence="2 3" key="1">
    <citation type="journal article" date="2014" name="BMC Genomics">
        <title>Comparison of environmental and isolate Sulfobacillus genomes reveals diverse carbon, sulfur, nitrogen, and hydrogen metabolisms.</title>
        <authorList>
            <person name="Justice N.B."/>
            <person name="Norman A."/>
            <person name="Brown C.T."/>
            <person name="Singh A."/>
            <person name="Thomas B.C."/>
            <person name="Banfield J.F."/>
        </authorList>
    </citation>
    <scope>NUCLEOTIDE SEQUENCE [LARGE SCALE GENOMIC DNA]</scope>
    <source>
        <strain evidence="2">AMDSBA1</strain>
    </source>
</reference>
<feature type="domain" description="DUF6504" evidence="1">
    <location>
        <begin position="1"/>
        <end position="82"/>
    </location>
</feature>
<proteinExistence type="predicted"/>
<organism evidence="2 3">
    <name type="scientific">Sulfobacillus benefaciens</name>
    <dbReference type="NCBI Taxonomy" id="453960"/>
    <lineage>
        <taxon>Bacteria</taxon>
        <taxon>Bacillati</taxon>
        <taxon>Bacillota</taxon>
        <taxon>Clostridia</taxon>
        <taxon>Eubacteriales</taxon>
        <taxon>Clostridiales Family XVII. Incertae Sedis</taxon>
        <taxon>Sulfobacillus</taxon>
    </lineage>
</organism>
<comment type="caution">
    <text evidence="2">The sequence shown here is derived from an EMBL/GenBank/DDBJ whole genome shotgun (WGS) entry which is preliminary data.</text>
</comment>